<keyword evidence="2" id="KW-0489">Methyltransferase</keyword>
<proteinExistence type="predicted"/>
<evidence type="ECO:0000313" key="7">
    <source>
        <dbReference type="Proteomes" id="UP000283269"/>
    </source>
</evidence>
<name>A0A409WQ44_PSICY</name>
<dbReference type="STRING" id="93625.A0A409WQ44"/>
<dbReference type="InterPro" id="IPR008854">
    <property type="entry name" value="TPMT"/>
</dbReference>
<evidence type="ECO:0000256" key="4">
    <source>
        <dbReference type="ARBA" id="ARBA00022691"/>
    </source>
</evidence>
<dbReference type="Pfam" id="PF05724">
    <property type="entry name" value="TPMT"/>
    <property type="match status" value="1"/>
</dbReference>
<accession>A0A409WQ44</accession>
<keyword evidence="7" id="KW-1185">Reference proteome</keyword>
<dbReference type="PROSITE" id="PS51585">
    <property type="entry name" value="SAM_MT_TPMT"/>
    <property type="match status" value="1"/>
</dbReference>
<gene>
    <name evidence="6" type="ORF">CVT25_001648</name>
</gene>
<comment type="caution">
    <text evidence="6">The sequence shown here is derived from an EMBL/GenBank/DDBJ whole genome shotgun (WGS) entry which is preliminary data.</text>
</comment>
<evidence type="ECO:0000256" key="1">
    <source>
        <dbReference type="ARBA" id="ARBA00022553"/>
    </source>
</evidence>
<evidence type="ECO:0000313" key="6">
    <source>
        <dbReference type="EMBL" id="PPQ80619.1"/>
    </source>
</evidence>
<evidence type="ECO:0000256" key="3">
    <source>
        <dbReference type="ARBA" id="ARBA00022679"/>
    </source>
</evidence>
<dbReference type="Proteomes" id="UP000283269">
    <property type="component" value="Unassembled WGS sequence"/>
</dbReference>
<evidence type="ECO:0000256" key="2">
    <source>
        <dbReference type="ARBA" id="ARBA00022603"/>
    </source>
</evidence>
<dbReference type="InParanoid" id="A0A409WQ44"/>
<dbReference type="Gene3D" id="3.40.50.150">
    <property type="entry name" value="Vaccinia Virus protein VP39"/>
    <property type="match status" value="1"/>
</dbReference>
<evidence type="ECO:0000256" key="5">
    <source>
        <dbReference type="SAM" id="MobiDB-lite"/>
    </source>
</evidence>
<dbReference type="SUPFAM" id="SSF53335">
    <property type="entry name" value="S-adenosyl-L-methionine-dependent methyltransferases"/>
    <property type="match status" value="1"/>
</dbReference>
<dbReference type="GO" id="GO:0008757">
    <property type="term" value="F:S-adenosylmethionine-dependent methyltransferase activity"/>
    <property type="evidence" value="ECO:0007669"/>
    <property type="project" value="InterPro"/>
</dbReference>
<keyword evidence="1" id="KW-0597">Phosphoprotein</keyword>
<feature type="region of interest" description="Disordered" evidence="5">
    <location>
        <begin position="1"/>
        <end position="22"/>
    </location>
</feature>
<dbReference type="CDD" id="cd02440">
    <property type="entry name" value="AdoMet_MTases"/>
    <property type="match status" value="1"/>
</dbReference>
<protein>
    <recommendedName>
        <fullName evidence="8">Methyltransferase domain-containing protein</fullName>
    </recommendedName>
</protein>
<dbReference type="PANTHER" id="PTHR32183">
    <property type="match status" value="1"/>
</dbReference>
<sequence>MAAQPQDQPQLQPKDIVKPDDQSTWETAWQKGVTPWDAGDAQPSLKEAVKSSGLDLPSSGRALVPGCGSGYDLIYIAQATGLSCLGLEIAETAIKKASQLIDEAKAKNSNIFASISNQDFFTFNPSESERFDLVYDHTFFCAIPPPTRKTWGTQMAALVKPGGHLIVIVYPIFSPYTPEGPPYYIRPEHYEELLAPNFEKILDKVPEVSSPSHVDKERLVVWKRRV</sequence>
<dbReference type="InterPro" id="IPR029063">
    <property type="entry name" value="SAM-dependent_MTases_sf"/>
</dbReference>
<evidence type="ECO:0008006" key="8">
    <source>
        <dbReference type="Google" id="ProtNLM"/>
    </source>
</evidence>
<keyword evidence="4" id="KW-0949">S-adenosyl-L-methionine</keyword>
<keyword evidence="3" id="KW-0808">Transferase</keyword>
<dbReference type="EMBL" id="NHYD01003319">
    <property type="protein sequence ID" value="PPQ80619.1"/>
    <property type="molecule type" value="Genomic_DNA"/>
</dbReference>
<feature type="compositionally biased region" description="Low complexity" evidence="5">
    <location>
        <begin position="1"/>
        <end position="13"/>
    </location>
</feature>
<dbReference type="OrthoDB" id="276151at2759"/>
<organism evidence="6 7">
    <name type="scientific">Psilocybe cyanescens</name>
    <dbReference type="NCBI Taxonomy" id="93625"/>
    <lineage>
        <taxon>Eukaryota</taxon>
        <taxon>Fungi</taxon>
        <taxon>Dikarya</taxon>
        <taxon>Basidiomycota</taxon>
        <taxon>Agaricomycotina</taxon>
        <taxon>Agaricomycetes</taxon>
        <taxon>Agaricomycetidae</taxon>
        <taxon>Agaricales</taxon>
        <taxon>Agaricineae</taxon>
        <taxon>Strophariaceae</taxon>
        <taxon>Psilocybe</taxon>
    </lineage>
</organism>
<dbReference type="AlphaFoldDB" id="A0A409WQ44"/>
<reference evidence="6 7" key="1">
    <citation type="journal article" date="2018" name="Evol. Lett.">
        <title>Horizontal gene cluster transfer increased hallucinogenic mushroom diversity.</title>
        <authorList>
            <person name="Reynolds H.T."/>
            <person name="Vijayakumar V."/>
            <person name="Gluck-Thaler E."/>
            <person name="Korotkin H.B."/>
            <person name="Matheny P.B."/>
            <person name="Slot J.C."/>
        </authorList>
    </citation>
    <scope>NUCLEOTIDE SEQUENCE [LARGE SCALE GENOMIC DNA]</scope>
    <source>
        <strain evidence="6 7">2631</strain>
    </source>
</reference>
<dbReference type="PANTHER" id="PTHR32183:SF11">
    <property type="entry name" value="THIOL METHYLTRANSFERASE 2-RELATED"/>
    <property type="match status" value="1"/>
</dbReference>
<dbReference type="GO" id="GO:0032259">
    <property type="term" value="P:methylation"/>
    <property type="evidence" value="ECO:0007669"/>
    <property type="project" value="UniProtKB-KW"/>
</dbReference>